<sequence length="47" mass="5866">MKSQFLIQKRILYKSRIYLCFNHSVYNQFLCFSFHKILNFQLKIYLS</sequence>
<evidence type="ECO:0000313" key="2">
    <source>
        <dbReference type="Proteomes" id="UP000683925"/>
    </source>
</evidence>
<reference evidence="1" key="1">
    <citation type="submission" date="2021-01" db="EMBL/GenBank/DDBJ databases">
        <authorList>
            <consortium name="Genoscope - CEA"/>
            <person name="William W."/>
        </authorList>
    </citation>
    <scope>NUCLEOTIDE SEQUENCE</scope>
</reference>
<evidence type="ECO:0000313" key="1">
    <source>
        <dbReference type="EMBL" id="CAD8189468.1"/>
    </source>
</evidence>
<comment type="caution">
    <text evidence="1">The sequence shown here is derived from an EMBL/GenBank/DDBJ whole genome shotgun (WGS) entry which is preliminary data.</text>
</comment>
<organism evidence="1 2">
    <name type="scientific">Paramecium octaurelia</name>
    <dbReference type="NCBI Taxonomy" id="43137"/>
    <lineage>
        <taxon>Eukaryota</taxon>
        <taxon>Sar</taxon>
        <taxon>Alveolata</taxon>
        <taxon>Ciliophora</taxon>
        <taxon>Intramacronucleata</taxon>
        <taxon>Oligohymenophorea</taxon>
        <taxon>Peniculida</taxon>
        <taxon>Parameciidae</taxon>
        <taxon>Paramecium</taxon>
    </lineage>
</organism>
<dbReference type="EMBL" id="CAJJDP010000094">
    <property type="protein sequence ID" value="CAD8189468.1"/>
    <property type="molecule type" value="Genomic_DNA"/>
</dbReference>
<protein>
    <submittedName>
        <fullName evidence="1">Uncharacterized protein</fullName>
    </submittedName>
</protein>
<gene>
    <name evidence="1" type="ORF">POCTA_138.1.T0950072</name>
</gene>
<name>A0A8S1WHE7_PAROT</name>
<dbReference type="AlphaFoldDB" id="A0A8S1WHE7"/>
<keyword evidence="2" id="KW-1185">Reference proteome</keyword>
<dbReference type="Proteomes" id="UP000683925">
    <property type="component" value="Unassembled WGS sequence"/>
</dbReference>
<accession>A0A8S1WHE7</accession>
<proteinExistence type="predicted"/>